<comment type="caution">
    <text evidence="1">The sequence shown here is derived from an EMBL/GenBank/DDBJ whole genome shotgun (WGS) entry which is preliminary data.</text>
</comment>
<name>A0ABU5VBF9_9PSED</name>
<reference evidence="1 2" key="1">
    <citation type="submission" date="2023-12" db="EMBL/GenBank/DDBJ databases">
        <title>Pseudomonas machongensis sp. nov., isolated from wilted pepper plants (Capsicum annuum).</title>
        <authorList>
            <person name="Qiu M."/>
            <person name="Li Y."/>
            <person name="Liu Q."/>
            <person name="Zhang X."/>
            <person name="Huang Y."/>
            <person name="Guo R."/>
            <person name="Hu M."/>
            <person name="Zhou J."/>
            <person name="Zhou X."/>
        </authorList>
    </citation>
    <scope>NUCLEOTIDE SEQUENCE [LARGE SCALE GENOMIC DNA]</scope>
    <source>
        <strain evidence="1 2">MH2</strain>
    </source>
</reference>
<accession>A0ABU5VBF9</accession>
<evidence type="ECO:0000313" key="2">
    <source>
        <dbReference type="Proteomes" id="UP001302573"/>
    </source>
</evidence>
<protein>
    <submittedName>
        <fullName evidence="1">3-keto-5-aminohexanoate cleavage protein</fullName>
    </submittedName>
</protein>
<evidence type="ECO:0000313" key="1">
    <source>
        <dbReference type="EMBL" id="MEA5669800.1"/>
    </source>
</evidence>
<dbReference type="EMBL" id="JAYFUI010000011">
    <property type="protein sequence ID" value="MEA5669800.1"/>
    <property type="molecule type" value="Genomic_DNA"/>
</dbReference>
<keyword evidence="2" id="KW-1185">Reference proteome</keyword>
<sequence>MNHDVIITCALTGAGDTVAKSHLVPVTPKQ</sequence>
<organism evidence="1 2">
    <name type="scientific">Pseudomonas machongensis</name>
    <dbReference type="NCBI Taxonomy" id="3110229"/>
    <lineage>
        <taxon>Bacteria</taxon>
        <taxon>Pseudomonadati</taxon>
        <taxon>Pseudomonadota</taxon>
        <taxon>Gammaproteobacteria</taxon>
        <taxon>Pseudomonadales</taxon>
        <taxon>Pseudomonadaceae</taxon>
        <taxon>Pseudomonas</taxon>
    </lineage>
</organism>
<gene>
    <name evidence="1" type="ORF">VA602_00390</name>
</gene>
<proteinExistence type="predicted"/>
<dbReference type="Proteomes" id="UP001302573">
    <property type="component" value="Unassembled WGS sequence"/>
</dbReference>
<feature type="non-terminal residue" evidence="1">
    <location>
        <position position="30"/>
    </location>
</feature>